<dbReference type="eggNOG" id="ENOG502SUNE">
    <property type="taxonomic scope" value="Eukaryota"/>
</dbReference>
<dbReference type="EMBL" id="GL945476">
    <property type="protein sequence ID" value="EGO03053.1"/>
    <property type="molecule type" value="Genomic_DNA"/>
</dbReference>
<dbReference type="OMA" id="SIMIRLR"/>
<evidence type="ECO:0000256" key="1">
    <source>
        <dbReference type="SAM" id="Phobius"/>
    </source>
</evidence>
<dbReference type="HOGENOM" id="CLU_035509_11_2_1"/>
<dbReference type="InterPro" id="IPR045340">
    <property type="entry name" value="DUF6533"/>
</dbReference>
<feature type="transmembrane region" description="Helical" evidence="1">
    <location>
        <begin position="39"/>
        <end position="58"/>
    </location>
</feature>
<feature type="transmembrane region" description="Helical" evidence="1">
    <location>
        <begin position="103"/>
        <end position="127"/>
    </location>
</feature>
<feature type="domain" description="DUF6533" evidence="2">
    <location>
        <begin position="4"/>
        <end position="49"/>
    </location>
</feature>
<dbReference type="AlphaFoldDB" id="F8PN71"/>
<keyword evidence="1" id="KW-0812">Transmembrane</keyword>
<evidence type="ECO:0000313" key="3">
    <source>
        <dbReference type="EMBL" id="EGO03053.1"/>
    </source>
</evidence>
<gene>
    <name evidence="3" type="ORF">SERLA73DRAFT_131537</name>
</gene>
<sequence>MVNYVEVSATALFIFEYFLTLDDEIKFIWGAQWGIAKSLFVLARYIPFLSLPLAMYYFLGTHVDPDACNPIVETVTTLYVLGIVFSECIFSLRVYAIWNRSKYIGILLIAIITGGIVSLAVILSLFFPTAHFVTPPLPTISGCYKVTGSKVILGAFVVIMVSEAVILFLTAYRAHRHIGPIQSPLFINLVRSGVFYCLVMFLFSLSNVLVIFILPLQYSQLLETFQAVLHAVLATRMQLHLRKVDNMYLMRTSVTVPLSSICYVTRDLPATPM</sequence>
<dbReference type="Proteomes" id="UP000008063">
    <property type="component" value="Unassembled WGS sequence"/>
</dbReference>
<keyword evidence="1" id="KW-0472">Membrane</keyword>
<keyword evidence="1" id="KW-1133">Transmembrane helix</keyword>
<protein>
    <recommendedName>
        <fullName evidence="2">DUF6533 domain-containing protein</fullName>
    </recommendedName>
</protein>
<accession>F8PN71</accession>
<proteinExistence type="predicted"/>
<evidence type="ECO:0000313" key="4">
    <source>
        <dbReference type="Proteomes" id="UP000008063"/>
    </source>
</evidence>
<dbReference type="OrthoDB" id="2993276at2759"/>
<feature type="transmembrane region" description="Helical" evidence="1">
    <location>
        <begin position="193"/>
        <end position="218"/>
    </location>
</feature>
<name>F8PN71_SERL3</name>
<keyword evidence="4" id="KW-1185">Reference proteome</keyword>
<feature type="transmembrane region" description="Helical" evidence="1">
    <location>
        <begin position="151"/>
        <end position="172"/>
    </location>
</feature>
<reference evidence="4" key="1">
    <citation type="journal article" date="2011" name="Science">
        <title>The plant cell wall-decomposing machinery underlies the functional diversity of forest fungi.</title>
        <authorList>
            <person name="Eastwood D.C."/>
            <person name="Floudas D."/>
            <person name="Binder M."/>
            <person name="Majcherczyk A."/>
            <person name="Schneider P."/>
            <person name="Aerts A."/>
            <person name="Asiegbu F.O."/>
            <person name="Baker S.E."/>
            <person name="Barry K."/>
            <person name="Bendiksby M."/>
            <person name="Blumentritt M."/>
            <person name="Coutinho P.M."/>
            <person name="Cullen D."/>
            <person name="de Vries R.P."/>
            <person name="Gathman A."/>
            <person name="Goodell B."/>
            <person name="Henrissat B."/>
            <person name="Ihrmark K."/>
            <person name="Kauserud H."/>
            <person name="Kohler A."/>
            <person name="LaButti K."/>
            <person name="Lapidus A."/>
            <person name="Lavin J.L."/>
            <person name="Lee Y.-H."/>
            <person name="Lindquist E."/>
            <person name="Lilly W."/>
            <person name="Lucas S."/>
            <person name="Morin E."/>
            <person name="Murat C."/>
            <person name="Oguiza J.A."/>
            <person name="Park J."/>
            <person name="Pisabarro A.G."/>
            <person name="Riley R."/>
            <person name="Rosling A."/>
            <person name="Salamov A."/>
            <person name="Schmidt O."/>
            <person name="Schmutz J."/>
            <person name="Skrede I."/>
            <person name="Stenlid J."/>
            <person name="Wiebenga A."/>
            <person name="Xie X."/>
            <person name="Kuees U."/>
            <person name="Hibbett D.S."/>
            <person name="Hoffmeister D."/>
            <person name="Hoegberg N."/>
            <person name="Martin F."/>
            <person name="Grigoriev I.V."/>
            <person name="Watkinson S.C."/>
        </authorList>
    </citation>
    <scope>NUCLEOTIDE SEQUENCE [LARGE SCALE GENOMIC DNA]</scope>
    <source>
        <strain evidence="4">strain S7.3</strain>
    </source>
</reference>
<evidence type="ECO:0000259" key="2">
    <source>
        <dbReference type="Pfam" id="PF20151"/>
    </source>
</evidence>
<dbReference type="InParanoid" id="F8PN71"/>
<dbReference type="Pfam" id="PF20151">
    <property type="entry name" value="DUF6533"/>
    <property type="match status" value="1"/>
</dbReference>
<feature type="transmembrane region" description="Helical" evidence="1">
    <location>
        <begin position="78"/>
        <end position="96"/>
    </location>
</feature>
<organism evidence="4">
    <name type="scientific">Serpula lacrymans var. lacrymans (strain S7.3)</name>
    <name type="common">Dry rot fungus</name>
    <dbReference type="NCBI Taxonomy" id="936435"/>
    <lineage>
        <taxon>Eukaryota</taxon>
        <taxon>Fungi</taxon>
        <taxon>Dikarya</taxon>
        <taxon>Basidiomycota</taxon>
        <taxon>Agaricomycotina</taxon>
        <taxon>Agaricomycetes</taxon>
        <taxon>Agaricomycetidae</taxon>
        <taxon>Boletales</taxon>
        <taxon>Coniophorineae</taxon>
        <taxon>Serpulaceae</taxon>
        <taxon>Serpula</taxon>
    </lineage>
</organism>